<keyword evidence="3" id="KW-0653">Protein transport</keyword>
<dbReference type="PANTHER" id="PTHR15837">
    <property type="entry name" value="RAN GUANINE NUCLEOTIDE RELEASE FACTOR"/>
    <property type="match status" value="1"/>
</dbReference>
<evidence type="ECO:0000313" key="5">
    <source>
        <dbReference type="Proteomes" id="UP001050691"/>
    </source>
</evidence>
<dbReference type="GO" id="GO:0006606">
    <property type="term" value="P:protein import into nucleus"/>
    <property type="evidence" value="ECO:0007669"/>
    <property type="project" value="TreeGrafter"/>
</dbReference>
<evidence type="ECO:0000256" key="3">
    <source>
        <dbReference type="ARBA" id="ARBA00022927"/>
    </source>
</evidence>
<evidence type="ECO:0000313" key="4">
    <source>
        <dbReference type="EMBL" id="GJJ12203.1"/>
    </source>
</evidence>
<evidence type="ECO:0008006" key="6">
    <source>
        <dbReference type="Google" id="ProtNLM"/>
    </source>
</evidence>
<gene>
    <name evidence="4" type="ORF">Clacol_006444</name>
</gene>
<evidence type="ECO:0000256" key="1">
    <source>
        <dbReference type="ARBA" id="ARBA00010307"/>
    </source>
</evidence>
<dbReference type="GO" id="GO:0031267">
    <property type="term" value="F:small GTPase binding"/>
    <property type="evidence" value="ECO:0007669"/>
    <property type="project" value="TreeGrafter"/>
</dbReference>
<proteinExistence type="inferred from homology"/>
<dbReference type="AlphaFoldDB" id="A0AAV5AGE4"/>
<dbReference type="GO" id="GO:0005085">
    <property type="term" value="F:guanyl-nucleotide exchange factor activity"/>
    <property type="evidence" value="ECO:0007669"/>
    <property type="project" value="TreeGrafter"/>
</dbReference>
<dbReference type="InterPro" id="IPR007681">
    <property type="entry name" value="Mog1"/>
</dbReference>
<dbReference type="Gene3D" id="3.40.1000.10">
    <property type="entry name" value="Mog1/PsbP, alpha/beta/alpha sandwich"/>
    <property type="match status" value="2"/>
</dbReference>
<dbReference type="Proteomes" id="UP001050691">
    <property type="component" value="Unassembled WGS sequence"/>
</dbReference>
<evidence type="ECO:0000256" key="2">
    <source>
        <dbReference type="ARBA" id="ARBA00022448"/>
    </source>
</evidence>
<accession>A0AAV5AGE4</accession>
<keyword evidence="5" id="KW-1185">Reference proteome</keyword>
<dbReference type="PANTHER" id="PTHR15837:SF0">
    <property type="entry name" value="RAN GUANINE NUCLEOTIDE RELEASE FACTOR"/>
    <property type="match status" value="1"/>
</dbReference>
<organism evidence="4 5">
    <name type="scientific">Clathrus columnatus</name>
    <dbReference type="NCBI Taxonomy" id="1419009"/>
    <lineage>
        <taxon>Eukaryota</taxon>
        <taxon>Fungi</taxon>
        <taxon>Dikarya</taxon>
        <taxon>Basidiomycota</taxon>
        <taxon>Agaricomycotina</taxon>
        <taxon>Agaricomycetes</taxon>
        <taxon>Phallomycetidae</taxon>
        <taxon>Phallales</taxon>
        <taxon>Clathraceae</taxon>
        <taxon>Clathrus</taxon>
    </lineage>
</organism>
<reference evidence="4" key="1">
    <citation type="submission" date="2021-10" db="EMBL/GenBank/DDBJ databases">
        <title>De novo Genome Assembly of Clathrus columnatus (Basidiomycota, Fungi) Using Illumina and Nanopore Sequence Data.</title>
        <authorList>
            <person name="Ogiso-Tanaka E."/>
            <person name="Itagaki H."/>
            <person name="Hosoya T."/>
            <person name="Hosaka K."/>
        </authorList>
    </citation>
    <scope>NUCLEOTIDE SEQUENCE</scope>
    <source>
        <strain evidence="4">MO-923</strain>
    </source>
</reference>
<dbReference type="EMBL" id="BPWL01000007">
    <property type="protein sequence ID" value="GJJ12203.1"/>
    <property type="molecule type" value="Genomic_DNA"/>
</dbReference>
<comment type="caution">
    <text evidence="4">The sequence shown here is derived from an EMBL/GenBank/DDBJ whole genome shotgun (WGS) entry which is preliminary data.</text>
</comment>
<protein>
    <recommendedName>
        <fullName evidence="6">Galectin</fullName>
    </recommendedName>
</protein>
<keyword evidence="2" id="KW-0813">Transport</keyword>
<dbReference type="SUPFAM" id="SSF55724">
    <property type="entry name" value="Mog1p/PsbP-like"/>
    <property type="match status" value="1"/>
</dbReference>
<name>A0AAV5AGE4_9AGAM</name>
<dbReference type="InterPro" id="IPR016123">
    <property type="entry name" value="Mog1/PsbP_a/b/a-sand"/>
</dbReference>
<dbReference type="GO" id="GO:0005634">
    <property type="term" value="C:nucleus"/>
    <property type="evidence" value="ECO:0007669"/>
    <property type="project" value="TreeGrafter"/>
</dbReference>
<sequence>MSEIQFKSRELFGGAITFNIPENFIDVSFHFDALAEDNSARSSHVFEITSWNELPRQSTDITPRPIILRGQQDVQKFNKSTSDNISISLALFRIESKNVDIVISTNAPGSLESSKVPSIFAEAISSFKIRDLGLFVNTEQMTDD</sequence>
<comment type="similarity">
    <text evidence="1">Belongs to the MOG1 family.</text>
</comment>
<dbReference type="Pfam" id="PF04603">
    <property type="entry name" value="Mog1"/>
    <property type="match status" value="1"/>
</dbReference>